<dbReference type="EMBL" id="SPKJ01000013">
    <property type="protein sequence ID" value="MYZ47314.1"/>
    <property type="molecule type" value="Genomic_DNA"/>
</dbReference>
<dbReference type="InterPro" id="IPR005631">
    <property type="entry name" value="SDH"/>
</dbReference>
<sequence>MTGSTRSSHDLDLRRRRALYRAWHRGTREMDLILGRFADARIGRLDEAELAEFEMILDLPDNALLAWIMGAEPAPAELAGPVYESILRFQAGIAGQPL</sequence>
<dbReference type="PANTHER" id="PTHR12469">
    <property type="entry name" value="PROTEIN EMI5 HOMOLOG, MITOCHONDRIAL"/>
    <property type="match status" value="1"/>
</dbReference>
<dbReference type="RefSeq" id="WP_161139664.1">
    <property type="nucleotide sequence ID" value="NZ_SPKJ01000013.1"/>
</dbReference>
<dbReference type="AlphaFoldDB" id="A0A964WST9"/>
<accession>A0A964WST9</accession>
<dbReference type="OrthoDB" id="9807264at2"/>
<keyword evidence="5" id="KW-1185">Reference proteome</keyword>
<organism evidence="4 5">
    <name type="scientific">Propylenella binzhouense</name>
    <dbReference type="NCBI Taxonomy" id="2555902"/>
    <lineage>
        <taxon>Bacteria</taxon>
        <taxon>Pseudomonadati</taxon>
        <taxon>Pseudomonadota</taxon>
        <taxon>Alphaproteobacteria</taxon>
        <taxon>Hyphomicrobiales</taxon>
        <taxon>Propylenellaceae</taxon>
        <taxon>Propylenella</taxon>
    </lineage>
</organism>
<dbReference type="SUPFAM" id="SSF109910">
    <property type="entry name" value="YgfY-like"/>
    <property type="match status" value="1"/>
</dbReference>
<evidence type="ECO:0000256" key="3">
    <source>
        <dbReference type="ARBA" id="ARBA00023186"/>
    </source>
</evidence>
<gene>
    <name evidence="4" type="ORF">E4O86_06270</name>
</gene>
<evidence type="ECO:0000256" key="1">
    <source>
        <dbReference type="ARBA" id="ARBA00008571"/>
    </source>
</evidence>
<protein>
    <recommendedName>
        <fullName evidence="2">FAD assembly factor SdhE</fullName>
    </recommendedName>
</protein>
<reference evidence="4" key="1">
    <citation type="submission" date="2019-03" db="EMBL/GenBank/DDBJ databases">
        <title>Afifella sp. nov., isolated from activated sludge.</title>
        <authorList>
            <person name="Li Q."/>
            <person name="Liu Y."/>
        </authorList>
    </citation>
    <scope>NUCLEOTIDE SEQUENCE</scope>
    <source>
        <strain evidence="4">L72</strain>
    </source>
</reference>
<dbReference type="InterPro" id="IPR036714">
    <property type="entry name" value="SDH_sf"/>
</dbReference>
<evidence type="ECO:0000313" key="4">
    <source>
        <dbReference type="EMBL" id="MYZ47314.1"/>
    </source>
</evidence>
<evidence type="ECO:0000256" key="2">
    <source>
        <dbReference type="ARBA" id="ARBA00019418"/>
    </source>
</evidence>
<dbReference type="PANTHER" id="PTHR12469:SF2">
    <property type="entry name" value="SUCCINATE DEHYDROGENASE ASSEMBLY FACTOR 2, MITOCHONDRIAL"/>
    <property type="match status" value="1"/>
</dbReference>
<comment type="similarity">
    <text evidence="1">Belongs to the SdhE FAD assembly factor family.</text>
</comment>
<dbReference type="GO" id="GO:0006099">
    <property type="term" value="P:tricarboxylic acid cycle"/>
    <property type="evidence" value="ECO:0007669"/>
    <property type="project" value="TreeGrafter"/>
</dbReference>
<dbReference type="Pfam" id="PF03937">
    <property type="entry name" value="Sdh5"/>
    <property type="match status" value="1"/>
</dbReference>
<name>A0A964WST9_9HYPH</name>
<comment type="caution">
    <text evidence="4">The sequence shown here is derived from an EMBL/GenBank/DDBJ whole genome shotgun (WGS) entry which is preliminary data.</text>
</comment>
<evidence type="ECO:0000313" key="5">
    <source>
        <dbReference type="Proteomes" id="UP000773614"/>
    </source>
</evidence>
<proteinExistence type="inferred from homology"/>
<dbReference type="Gene3D" id="1.10.150.250">
    <property type="entry name" value="Flavinator of succinate dehydrogenase"/>
    <property type="match status" value="1"/>
</dbReference>
<dbReference type="Proteomes" id="UP000773614">
    <property type="component" value="Unassembled WGS sequence"/>
</dbReference>
<keyword evidence="3" id="KW-0143">Chaperone</keyword>